<organism evidence="2 3">
    <name type="scientific">Anaeroplasma bactoclasticum</name>
    <dbReference type="NCBI Taxonomy" id="2088"/>
    <lineage>
        <taxon>Bacteria</taxon>
        <taxon>Bacillati</taxon>
        <taxon>Mycoplasmatota</taxon>
        <taxon>Mollicutes</taxon>
        <taxon>Anaeroplasmatales</taxon>
        <taxon>Anaeroplasmataceae</taxon>
        <taxon>Anaeroplasma</taxon>
    </lineage>
</organism>
<dbReference type="RefSeq" id="WP_119016719.1">
    <property type="nucleotide sequence ID" value="NZ_QXEV01000023.1"/>
</dbReference>
<reference evidence="2 3" key="1">
    <citation type="submission" date="2018-08" db="EMBL/GenBank/DDBJ databases">
        <title>Genomic Encyclopedia of Archaeal and Bacterial Type Strains, Phase II (KMG-II): from individual species to whole genera.</title>
        <authorList>
            <person name="Goeker M."/>
        </authorList>
    </citation>
    <scope>NUCLEOTIDE SEQUENCE [LARGE SCALE GENOMIC DNA]</scope>
    <source>
        <strain evidence="2 3">ATCC 27112</strain>
    </source>
</reference>
<feature type="transmembrane region" description="Helical" evidence="1">
    <location>
        <begin position="16"/>
        <end position="34"/>
    </location>
</feature>
<evidence type="ECO:0000313" key="2">
    <source>
        <dbReference type="EMBL" id="RIA66509.1"/>
    </source>
</evidence>
<evidence type="ECO:0000313" key="3">
    <source>
        <dbReference type="Proteomes" id="UP000266506"/>
    </source>
</evidence>
<keyword evidence="1" id="KW-0812">Transmembrane</keyword>
<keyword evidence="3" id="KW-1185">Reference proteome</keyword>
<dbReference type="AlphaFoldDB" id="A0A397R0K4"/>
<accession>A0A397R0K4</accession>
<sequence length="80" mass="9156">MGFINWIDGLSKGMKILVFFPIWGWVFGFLYRLFKFINDTSKVINLIGAILFVLGPLGFVLEVIDFVLVIINDKPTFLVD</sequence>
<dbReference type="Proteomes" id="UP000266506">
    <property type="component" value="Unassembled WGS sequence"/>
</dbReference>
<proteinExistence type="predicted"/>
<name>A0A397R0K4_9MOLU</name>
<keyword evidence="1" id="KW-0472">Membrane</keyword>
<dbReference type="EMBL" id="QXEV01000023">
    <property type="protein sequence ID" value="RIA66509.1"/>
    <property type="molecule type" value="Genomic_DNA"/>
</dbReference>
<keyword evidence="1" id="KW-1133">Transmembrane helix</keyword>
<comment type="caution">
    <text evidence="2">The sequence shown here is derived from an EMBL/GenBank/DDBJ whole genome shotgun (WGS) entry which is preliminary data.</text>
</comment>
<evidence type="ECO:0000256" key="1">
    <source>
        <dbReference type="SAM" id="Phobius"/>
    </source>
</evidence>
<gene>
    <name evidence="2" type="ORF">EI71_01621</name>
</gene>
<dbReference type="InParanoid" id="A0A397R0K4"/>
<protein>
    <submittedName>
        <fullName evidence="2">Uncharacterized protein</fullName>
    </submittedName>
</protein>
<feature type="transmembrane region" description="Helical" evidence="1">
    <location>
        <begin position="46"/>
        <end position="71"/>
    </location>
</feature>